<dbReference type="AlphaFoldDB" id="A0A8K1GGW2"/>
<reference evidence="1" key="1">
    <citation type="submission" date="2019-04" db="EMBL/GenBank/DDBJ databases">
        <title>Genome assembly of Zosterops borbonicus 15179.</title>
        <authorList>
            <person name="Leroy T."/>
            <person name="Anselmetti Y."/>
            <person name="Tilak M.-K."/>
            <person name="Nabholz B."/>
        </authorList>
    </citation>
    <scope>NUCLEOTIDE SEQUENCE</scope>
    <source>
        <strain evidence="1">HGM_15179</strain>
        <tissue evidence="1">Muscle</tissue>
    </source>
</reference>
<keyword evidence="2" id="KW-1185">Reference proteome</keyword>
<evidence type="ECO:0000313" key="2">
    <source>
        <dbReference type="Proteomes" id="UP000796761"/>
    </source>
</evidence>
<dbReference type="Proteomes" id="UP000796761">
    <property type="component" value="Unassembled WGS sequence"/>
</dbReference>
<proteinExistence type="predicted"/>
<sequence>MVEDQDPRRDWGEPLTWLRWGACRGLIRISTRMECKNNSSSLQWTELTILTVLEGYSLPLVPEHPTLTQVPALAQCPLWLHSTRLGPLPDQPIKTLQIPCTLCDHPTGEDRVYGHLYVLRTSDSPREEVLMWGTRPVALKGPSVPVGLLPNLINCLALFQSITPVVEGSSPTCFQEEEPPGMRSDLLSAFLLNRPLSKRP</sequence>
<dbReference type="EMBL" id="SWJQ01000268">
    <property type="protein sequence ID" value="TRZ17425.1"/>
    <property type="molecule type" value="Genomic_DNA"/>
</dbReference>
<gene>
    <name evidence="1" type="ORF">HGM15179_009679</name>
</gene>
<evidence type="ECO:0000313" key="1">
    <source>
        <dbReference type="EMBL" id="TRZ17425.1"/>
    </source>
</evidence>
<protein>
    <submittedName>
        <fullName evidence="1">Uncharacterized protein</fullName>
    </submittedName>
</protein>
<comment type="caution">
    <text evidence="1">The sequence shown here is derived from an EMBL/GenBank/DDBJ whole genome shotgun (WGS) entry which is preliminary data.</text>
</comment>
<name>A0A8K1GGW2_9PASS</name>
<organism evidence="1 2">
    <name type="scientific">Zosterops borbonicus</name>
    <dbReference type="NCBI Taxonomy" id="364589"/>
    <lineage>
        <taxon>Eukaryota</taxon>
        <taxon>Metazoa</taxon>
        <taxon>Chordata</taxon>
        <taxon>Craniata</taxon>
        <taxon>Vertebrata</taxon>
        <taxon>Euteleostomi</taxon>
        <taxon>Archelosauria</taxon>
        <taxon>Archosauria</taxon>
        <taxon>Dinosauria</taxon>
        <taxon>Saurischia</taxon>
        <taxon>Theropoda</taxon>
        <taxon>Coelurosauria</taxon>
        <taxon>Aves</taxon>
        <taxon>Neognathae</taxon>
        <taxon>Neoaves</taxon>
        <taxon>Telluraves</taxon>
        <taxon>Australaves</taxon>
        <taxon>Passeriformes</taxon>
        <taxon>Sylvioidea</taxon>
        <taxon>Zosteropidae</taxon>
        <taxon>Zosterops</taxon>
    </lineage>
</organism>
<accession>A0A8K1GGW2</accession>